<keyword evidence="1" id="KW-0812">Transmembrane</keyword>
<dbReference type="RefSeq" id="WP_137116696.1">
    <property type="nucleotide sequence ID" value="NZ_CP032322.1"/>
</dbReference>
<keyword evidence="2" id="KW-0614">Plasmid</keyword>
<evidence type="ECO:0000256" key="1">
    <source>
        <dbReference type="SAM" id="Phobius"/>
    </source>
</evidence>
<protein>
    <recommendedName>
        <fullName evidence="4">3-phosphoshikimate 1-carboxyvinyltransferase</fullName>
    </recommendedName>
</protein>
<proteinExistence type="predicted"/>
<dbReference type="AlphaFoldDB" id="A0A4D8PJ96"/>
<keyword evidence="1" id="KW-0472">Membrane</keyword>
<dbReference type="EMBL" id="CP032322">
    <property type="protein sequence ID" value="QCN97404.1"/>
    <property type="molecule type" value="Genomic_DNA"/>
</dbReference>
<accession>A0A4D8PJ96</accession>
<dbReference type="KEGG" id="aare:D3093_19375"/>
<evidence type="ECO:0000313" key="3">
    <source>
        <dbReference type="Proteomes" id="UP000298595"/>
    </source>
</evidence>
<evidence type="ECO:0000313" key="2">
    <source>
        <dbReference type="EMBL" id="QCN97404.1"/>
    </source>
</evidence>
<evidence type="ECO:0008006" key="4">
    <source>
        <dbReference type="Google" id="ProtNLM"/>
    </source>
</evidence>
<reference evidence="2 3" key="1">
    <citation type="submission" date="2018-09" db="EMBL/GenBank/DDBJ databases">
        <title>Whole genome based analysis of evolution and adaptive divergence in Indian and Brazilian strains of Azospirillum brasilense.</title>
        <authorList>
            <person name="Singh C."/>
            <person name="Tripathi A.K."/>
        </authorList>
    </citation>
    <scope>NUCLEOTIDE SEQUENCE [LARGE SCALE GENOMIC DNA]</scope>
    <source>
        <strain evidence="2 3">MTCC4035</strain>
        <plasmid evidence="2 3">p1</plasmid>
    </source>
</reference>
<geneLocation type="plasmid" evidence="2 3">
    <name>p1</name>
</geneLocation>
<dbReference type="Proteomes" id="UP000298595">
    <property type="component" value="Plasmid p1"/>
</dbReference>
<feature type="transmembrane region" description="Helical" evidence="1">
    <location>
        <begin position="92"/>
        <end position="116"/>
    </location>
</feature>
<sequence length="138" mass="15627">MADLQSDPFIQNVINAIPRDVQRTLSKAQLDAITEALGSVRMAKRHAVDLRLSIPLIFKRYYFVLLVGEDRRRHVRQVIAKNQKSALSLAKVIWWAIALIVTFGAMTVMGEFWIYLLKSALGIDLIPASHLIDVINPF</sequence>
<name>A0A4D8PJ96_9PROT</name>
<organism evidence="2 3">
    <name type="scientific">Azospirillum argentinense</name>
    <dbReference type="NCBI Taxonomy" id="2970906"/>
    <lineage>
        <taxon>Bacteria</taxon>
        <taxon>Pseudomonadati</taxon>
        <taxon>Pseudomonadota</taxon>
        <taxon>Alphaproteobacteria</taxon>
        <taxon>Rhodospirillales</taxon>
        <taxon>Azospirillaceae</taxon>
        <taxon>Azospirillum</taxon>
    </lineage>
</organism>
<gene>
    <name evidence="2" type="ORF">D3093_19375</name>
</gene>
<keyword evidence="1" id="KW-1133">Transmembrane helix</keyword>